<reference evidence="2" key="1">
    <citation type="submission" date="2014-09" db="EMBL/GenBank/DDBJ databases">
        <authorList>
            <person name="Magalhaes I.L.F."/>
            <person name="Oliveira U."/>
            <person name="Santos F.R."/>
            <person name="Vidigal T.H.D.A."/>
            <person name="Brescovit A.D."/>
            <person name="Santos A.J."/>
        </authorList>
    </citation>
    <scope>NUCLEOTIDE SEQUENCE</scope>
    <source>
        <tissue evidence="2">Shoot tissue taken approximately 20 cm above the soil surface</tissue>
    </source>
</reference>
<protein>
    <submittedName>
        <fullName evidence="2">Uncharacterized protein</fullName>
    </submittedName>
</protein>
<name>A0A0A9DHQ4_ARUDO</name>
<organism evidence="2">
    <name type="scientific">Arundo donax</name>
    <name type="common">Giant reed</name>
    <name type="synonym">Donax arundinaceus</name>
    <dbReference type="NCBI Taxonomy" id="35708"/>
    <lineage>
        <taxon>Eukaryota</taxon>
        <taxon>Viridiplantae</taxon>
        <taxon>Streptophyta</taxon>
        <taxon>Embryophyta</taxon>
        <taxon>Tracheophyta</taxon>
        <taxon>Spermatophyta</taxon>
        <taxon>Magnoliopsida</taxon>
        <taxon>Liliopsida</taxon>
        <taxon>Poales</taxon>
        <taxon>Poaceae</taxon>
        <taxon>PACMAD clade</taxon>
        <taxon>Arundinoideae</taxon>
        <taxon>Arundineae</taxon>
        <taxon>Arundo</taxon>
    </lineage>
</organism>
<feature type="compositionally biased region" description="Low complexity" evidence="1">
    <location>
        <begin position="260"/>
        <end position="283"/>
    </location>
</feature>
<reference evidence="2" key="2">
    <citation type="journal article" date="2015" name="Data Brief">
        <title>Shoot transcriptome of the giant reed, Arundo donax.</title>
        <authorList>
            <person name="Barrero R.A."/>
            <person name="Guerrero F.D."/>
            <person name="Moolhuijzen P."/>
            <person name="Goolsby J.A."/>
            <person name="Tidwell J."/>
            <person name="Bellgard S.E."/>
            <person name="Bellgard M.I."/>
        </authorList>
    </citation>
    <scope>NUCLEOTIDE SEQUENCE</scope>
    <source>
        <tissue evidence="2">Shoot tissue taken approximately 20 cm above the soil surface</tissue>
    </source>
</reference>
<accession>A0A0A9DHQ4</accession>
<dbReference type="AlphaFoldDB" id="A0A0A9DHQ4"/>
<feature type="region of interest" description="Disordered" evidence="1">
    <location>
        <begin position="121"/>
        <end position="170"/>
    </location>
</feature>
<evidence type="ECO:0000313" key="2">
    <source>
        <dbReference type="EMBL" id="JAD85140.1"/>
    </source>
</evidence>
<feature type="region of interest" description="Disordered" evidence="1">
    <location>
        <begin position="204"/>
        <end position="283"/>
    </location>
</feature>
<dbReference type="EMBL" id="GBRH01212755">
    <property type="protein sequence ID" value="JAD85140.1"/>
    <property type="molecule type" value="Transcribed_RNA"/>
</dbReference>
<proteinExistence type="predicted"/>
<feature type="compositionally biased region" description="Basic residues" evidence="1">
    <location>
        <begin position="211"/>
        <end position="222"/>
    </location>
</feature>
<sequence length="283" mass="31226">MQRPRRTSTSAGWIRRRRALRLPRHRALRLPRRQRDVRSWWRRRRIRRLARRRRSLRPRWREAAVTSDELVHGGVAATRCYASLCRAAGATHGGATAKAASSDKLAVQGCLSPLFFSPPPTGSLRKGGWRSPSLPSYGGRRRTSGGPPIGRCAAAREGSREERRGRGGPRCSMRLGISRFPWLRPWAGTGAADPRAVAPASTAARRGVGWGHRRRRGGRRHPPSQIRARTSSRGLRRWRRLRVTREEVPCSTAAPSTEVSSDGASRRSGAGVAAPGASGRGAR</sequence>
<evidence type="ECO:0000256" key="1">
    <source>
        <dbReference type="SAM" id="MobiDB-lite"/>
    </source>
</evidence>